<evidence type="ECO:0000256" key="1">
    <source>
        <dbReference type="ARBA" id="ARBA00004123"/>
    </source>
</evidence>
<dbReference type="Proteomes" id="UP001227230">
    <property type="component" value="Chromosome 15"/>
</dbReference>
<evidence type="ECO:0000256" key="3">
    <source>
        <dbReference type="SAM" id="MobiDB-lite"/>
    </source>
</evidence>
<protein>
    <submittedName>
        <fullName evidence="4">Uncharacterized protein</fullName>
    </submittedName>
</protein>
<feature type="compositionally biased region" description="Polar residues" evidence="3">
    <location>
        <begin position="74"/>
        <end position="86"/>
    </location>
</feature>
<evidence type="ECO:0000313" key="4">
    <source>
        <dbReference type="EMBL" id="WKA04818.1"/>
    </source>
</evidence>
<dbReference type="InterPro" id="IPR033270">
    <property type="entry name" value="VPRBP/DCAF1"/>
</dbReference>
<keyword evidence="5" id="KW-1185">Reference proteome</keyword>
<comment type="subcellular location">
    <subcellularLocation>
        <location evidence="1">Nucleus</location>
    </subcellularLocation>
</comment>
<accession>A0ABY9DB03</accession>
<keyword evidence="2" id="KW-0539">Nucleus</keyword>
<sequence>MKELKANMAVLGKEAAAALDAVEAQQQRLSFQRLIVMAEGERTYHQRIAIILGEAESEMVSEKQRKESAPPRPTQVSRAETSSFGQKGNKYADINIPTLQLDLKPADTSASYAGQGHVYPLIHFSPSNTMLLWDGVLWDRRGSGPIHRFDQFTDHGGGGLPSCWK</sequence>
<evidence type="ECO:0000256" key="2">
    <source>
        <dbReference type="ARBA" id="ARBA00023242"/>
    </source>
</evidence>
<dbReference type="Gene3D" id="2.130.10.10">
    <property type="entry name" value="YVTN repeat-like/Quinoprotein amine dehydrogenase"/>
    <property type="match status" value="1"/>
</dbReference>
<evidence type="ECO:0000313" key="5">
    <source>
        <dbReference type="Proteomes" id="UP001227230"/>
    </source>
</evidence>
<organism evidence="4 5">
    <name type="scientific">Vitis vinifera</name>
    <name type="common">Grape</name>
    <dbReference type="NCBI Taxonomy" id="29760"/>
    <lineage>
        <taxon>Eukaryota</taxon>
        <taxon>Viridiplantae</taxon>
        <taxon>Streptophyta</taxon>
        <taxon>Embryophyta</taxon>
        <taxon>Tracheophyta</taxon>
        <taxon>Spermatophyta</taxon>
        <taxon>Magnoliopsida</taxon>
        <taxon>eudicotyledons</taxon>
        <taxon>Gunneridae</taxon>
        <taxon>Pentapetalae</taxon>
        <taxon>rosids</taxon>
        <taxon>Vitales</taxon>
        <taxon>Vitaceae</taxon>
        <taxon>Viteae</taxon>
        <taxon>Vitis</taxon>
    </lineage>
</organism>
<feature type="compositionally biased region" description="Basic and acidic residues" evidence="3">
    <location>
        <begin position="60"/>
        <end position="69"/>
    </location>
</feature>
<reference evidence="4 5" key="1">
    <citation type="journal article" date="2023" name="Hortic Res">
        <title>The complete reference genome for grapevine (Vitis vinifera L.) genetics and breeding.</title>
        <authorList>
            <person name="Shi X."/>
            <person name="Cao S."/>
            <person name="Wang X."/>
            <person name="Huang S."/>
            <person name="Wang Y."/>
            <person name="Liu Z."/>
            <person name="Liu W."/>
            <person name="Leng X."/>
            <person name="Peng Y."/>
            <person name="Wang N."/>
            <person name="Wang Y."/>
            <person name="Ma Z."/>
            <person name="Xu X."/>
            <person name="Zhang F."/>
            <person name="Xue H."/>
            <person name="Zhong H."/>
            <person name="Wang Y."/>
            <person name="Zhang K."/>
            <person name="Velt A."/>
            <person name="Avia K."/>
            <person name="Holtgrawe D."/>
            <person name="Grimplet J."/>
            <person name="Matus J.T."/>
            <person name="Ware D."/>
            <person name="Wu X."/>
            <person name="Wang H."/>
            <person name="Liu C."/>
            <person name="Fang Y."/>
            <person name="Rustenholz C."/>
            <person name="Cheng Z."/>
            <person name="Xiao H."/>
            <person name="Zhou Y."/>
        </authorList>
    </citation>
    <scope>NUCLEOTIDE SEQUENCE [LARGE SCALE GENOMIC DNA]</scope>
    <source>
        <strain evidence="5">cv. Pinot noir / PN40024</strain>
        <tissue evidence="4">Leaf</tissue>
    </source>
</reference>
<dbReference type="PANTHER" id="PTHR13129">
    <property type="entry name" value="VPRBP PROTEIN-RELATED"/>
    <property type="match status" value="1"/>
</dbReference>
<dbReference type="InterPro" id="IPR015943">
    <property type="entry name" value="WD40/YVTN_repeat-like_dom_sf"/>
</dbReference>
<dbReference type="EMBL" id="CP126662">
    <property type="protein sequence ID" value="WKA04818.1"/>
    <property type="molecule type" value="Genomic_DNA"/>
</dbReference>
<dbReference type="PANTHER" id="PTHR13129:SF4">
    <property type="entry name" value="DDB1- AND CUL4-ASSOCIATED FACTOR 1"/>
    <property type="match status" value="1"/>
</dbReference>
<name>A0ABY9DB03_VITVI</name>
<proteinExistence type="predicted"/>
<feature type="region of interest" description="Disordered" evidence="3">
    <location>
        <begin position="59"/>
        <end position="89"/>
    </location>
</feature>
<gene>
    <name evidence="4" type="ORF">VitviT2T_022821</name>
</gene>